<feature type="transmembrane region" description="Helical" evidence="2">
    <location>
        <begin position="54"/>
        <end position="75"/>
    </location>
</feature>
<accession>A0A9N8HS22</accession>
<reference evidence="3" key="1">
    <citation type="submission" date="2020-06" db="EMBL/GenBank/DDBJ databases">
        <authorList>
            <consortium name="Plant Systems Biology data submission"/>
        </authorList>
    </citation>
    <scope>NUCLEOTIDE SEQUENCE</scope>
    <source>
        <strain evidence="3">D6</strain>
    </source>
</reference>
<feature type="transmembrane region" description="Helical" evidence="2">
    <location>
        <begin position="437"/>
        <end position="457"/>
    </location>
</feature>
<evidence type="ECO:0000313" key="4">
    <source>
        <dbReference type="Proteomes" id="UP001153069"/>
    </source>
</evidence>
<feature type="transmembrane region" description="Helical" evidence="2">
    <location>
        <begin position="781"/>
        <end position="804"/>
    </location>
</feature>
<protein>
    <submittedName>
        <fullName evidence="3">Uncharacterized protein</fullName>
    </submittedName>
</protein>
<keyword evidence="2" id="KW-0472">Membrane</keyword>
<keyword evidence="1" id="KW-0175">Coiled coil</keyword>
<name>A0A9N8HS22_9STRA</name>
<gene>
    <name evidence="3" type="ORF">SEMRO_1336_G264010.1</name>
</gene>
<evidence type="ECO:0000256" key="1">
    <source>
        <dbReference type="SAM" id="Coils"/>
    </source>
</evidence>
<evidence type="ECO:0000256" key="2">
    <source>
        <dbReference type="SAM" id="Phobius"/>
    </source>
</evidence>
<sequence>MLTQNSGDLRKARSNHWFFAYDPIAVAAGGAGGNSIMMAPGVPDTTAPFSWRSYGYYFGFLGAAVLCLYTQIAFVHPVYQSWHEASLEAFGFQHIMARSQHERLARKFHAKATFDLLQGYKARIHAAHGIHESQQDAQNATQMYQMAKQAWEDAKADKRNATVLGNLADDEHQLYLQYLAEASQAEQRAQELEEEAQTLNNQSEYYHHLVDKLNAMLEQDSTLESSYLANATLEGEEADNITLAAQEKKDSSWICRWSVTRHLLCGPVGGMTALGDADALRQEQAEDYRRAMAIQKQILVEKTNAMIALTKASKAEEDARLDHLKAMQSHNESLADKVKASEEHALELDDLQKKLEEMKLVQQHIHDLEYYQGLEVKLEIKSRKENEFAHGQWRLGTSLIQQSEKEEERAKVEYDLVQEEEEAQSRLVITVRQAGRLLRWTSFFAAVYALVAFGFFIKALTTSNSVSLPHQLRTVAVAVSVTVVRRWDGRHMWEGRSILGDSQDRNCLRQISCWCHHGLIFLFVVGMQGWQLHGIFDVDSLGLRGGLVLKFALTAALMETVLFQAVPHAAVLPRLTKEYFRDVAIRFLSSACRFTVQMLLFLILCGEGSTWLFGWIAFLNHTFPLWGVLLVGTVVAHMMHIEFPHVCDLDRNNGALSEVTFTTYTTCEDLTSYRDSRVGSYASNSWSPSKQLSETEKGKKKGTFAILSPANISSAEDEAESLLTVSRADVPVSSALSSMSSYTSIPMNDSGTSTSGEGTAPVSLPSPALQRLYEVSIQDEFFAILAYVELILLVGIMLVVSAAMPQIFHRLKAGAASTSTRRQKTNVSKHPKYISE</sequence>
<keyword evidence="2" id="KW-0812">Transmembrane</keyword>
<organism evidence="3 4">
    <name type="scientific">Seminavis robusta</name>
    <dbReference type="NCBI Taxonomy" id="568900"/>
    <lineage>
        <taxon>Eukaryota</taxon>
        <taxon>Sar</taxon>
        <taxon>Stramenopiles</taxon>
        <taxon>Ochrophyta</taxon>
        <taxon>Bacillariophyta</taxon>
        <taxon>Bacillariophyceae</taxon>
        <taxon>Bacillariophycidae</taxon>
        <taxon>Naviculales</taxon>
        <taxon>Naviculaceae</taxon>
        <taxon>Seminavis</taxon>
    </lineage>
</organism>
<keyword evidence="4" id="KW-1185">Reference proteome</keyword>
<dbReference type="AlphaFoldDB" id="A0A9N8HS22"/>
<dbReference type="Proteomes" id="UP001153069">
    <property type="component" value="Unassembled WGS sequence"/>
</dbReference>
<feature type="transmembrane region" description="Helical" evidence="2">
    <location>
        <begin position="610"/>
        <end position="635"/>
    </location>
</feature>
<keyword evidence="2" id="KW-1133">Transmembrane helix</keyword>
<evidence type="ECO:0000313" key="3">
    <source>
        <dbReference type="EMBL" id="CAB9522745.1"/>
    </source>
</evidence>
<feature type="transmembrane region" description="Helical" evidence="2">
    <location>
        <begin position="547"/>
        <end position="571"/>
    </location>
</feature>
<dbReference type="EMBL" id="CAICTM010001334">
    <property type="protein sequence ID" value="CAB9522745.1"/>
    <property type="molecule type" value="Genomic_DNA"/>
</dbReference>
<feature type="coiled-coil region" evidence="1">
    <location>
        <begin position="175"/>
        <end position="202"/>
    </location>
</feature>
<comment type="caution">
    <text evidence="3">The sequence shown here is derived from an EMBL/GenBank/DDBJ whole genome shotgun (WGS) entry which is preliminary data.</text>
</comment>
<feature type="transmembrane region" description="Helical" evidence="2">
    <location>
        <begin position="583"/>
        <end position="604"/>
    </location>
</feature>
<feature type="transmembrane region" description="Helical" evidence="2">
    <location>
        <begin position="20"/>
        <end position="42"/>
    </location>
</feature>
<proteinExistence type="predicted"/>